<dbReference type="PANTHER" id="PTHR31297">
    <property type="entry name" value="GLUCAN ENDO-1,6-BETA-GLUCOSIDASE B"/>
    <property type="match status" value="1"/>
</dbReference>
<evidence type="ECO:0000256" key="5">
    <source>
        <dbReference type="RuleBase" id="RU361153"/>
    </source>
</evidence>
<dbReference type="SUPFAM" id="SSF51445">
    <property type="entry name" value="(Trans)glycosidases"/>
    <property type="match status" value="1"/>
</dbReference>
<organism evidence="7 8">
    <name type="scientific">Septoria linicola</name>
    <dbReference type="NCBI Taxonomy" id="215465"/>
    <lineage>
        <taxon>Eukaryota</taxon>
        <taxon>Fungi</taxon>
        <taxon>Dikarya</taxon>
        <taxon>Ascomycota</taxon>
        <taxon>Pezizomycotina</taxon>
        <taxon>Dothideomycetes</taxon>
        <taxon>Dothideomycetidae</taxon>
        <taxon>Mycosphaerellales</taxon>
        <taxon>Mycosphaerellaceae</taxon>
        <taxon>Septoria</taxon>
    </lineage>
</organism>
<dbReference type="GO" id="GO:0009986">
    <property type="term" value="C:cell surface"/>
    <property type="evidence" value="ECO:0007669"/>
    <property type="project" value="TreeGrafter"/>
</dbReference>
<dbReference type="GO" id="GO:0005737">
    <property type="term" value="C:cytoplasm"/>
    <property type="evidence" value="ECO:0007669"/>
    <property type="project" value="UniProtKB-ARBA"/>
</dbReference>
<dbReference type="GO" id="GO:0046557">
    <property type="term" value="F:glucan endo-1,6-beta-glucosidase activity"/>
    <property type="evidence" value="ECO:0007669"/>
    <property type="project" value="TreeGrafter"/>
</dbReference>
<dbReference type="InterPro" id="IPR001547">
    <property type="entry name" value="Glyco_hydro_5"/>
</dbReference>
<dbReference type="OrthoDB" id="1887033at2759"/>
<sequence>MPIMRRFIDKAKSTFDDYTFNEKPQKQQTFPAAQQPFIAEQNNTTAVSTGIQAVTLRDVTRYRYHHGANLGSIFIQERWLTGSMFPEGSSGSSELAAAEANIKALGLEGARQKHEKHWREFTSNADLDWLRDVGKCTTIRLPIGYFTLGPAYCMGTAFEKVAPLYENAWQAVKDLIGRMHQRGIGVLIDVHGLPGGANAQEHSGTNSNKAELWSSRKNRELATRVMCFIAHQTRALDGVAGIQIVNEAEWDARGMYDWYDEILREVSKVDASVPIYVSDGWDLNRALSWIQARNVMQRCPNPIVVDTHLYWCFDQKDVQKSPYDIVGEAWERLRELDGKEGSVHDRGAVQLVVGEYSCVLAEEAWHKGEGATKEELVVMFGNAQSQRHQQRAGGSFFWTAKMDWMPGGEWGFKQMTDQGAIIPPPSLTLSADEVDSRIANAQTQRDFRKGTVWGSHCQYWDSTNPGEYEHWRFEEGFALGWDDASSFFSLRSQNRQRGGDKIGMLDLWVLKRLRESGQTGRFVWEWEQGFRQGVKAFYEAVGL</sequence>
<keyword evidence="3 5" id="KW-0326">Glycosidase</keyword>
<evidence type="ECO:0000256" key="4">
    <source>
        <dbReference type="ARBA" id="ARBA00023316"/>
    </source>
</evidence>
<dbReference type="FunFam" id="3.20.20.80:FF:000100">
    <property type="entry name" value="Glycoside hydrolase superfamily"/>
    <property type="match status" value="1"/>
</dbReference>
<evidence type="ECO:0000259" key="6">
    <source>
        <dbReference type="Pfam" id="PF00150"/>
    </source>
</evidence>
<dbReference type="EMBL" id="CP099418">
    <property type="protein sequence ID" value="USW48406.1"/>
    <property type="molecule type" value="Genomic_DNA"/>
</dbReference>
<keyword evidence="8" id="KW-1185">Reference proteome</keyword>
<accession>A0A9Q9EE51</accession>
<evidence type="ECO:0000256" key="3">
    <source>
        <dbReference type="ARBA" id="ARBA00023295"/>
    </source>
</evidence>
<name>A0A9Q9EE51_9PEZI</name>
<dbReference type="InterPro" id="IPR017853">
    <property type="entry name" value="GH"/>
</dbReference>
<proteinExistence type="inferred from homology"/>
<evidence type="ECO:0000313" key="7">
    <source>
        <dbReference type="EMBL" id="USW48406.1"/>
    </source>
</evidence>
<dbReference type="Proteomes" id="UP001056384">
    <property type="component" value="Chromosome 1"/>
</dbReference>
<dbReference type="GO" id="GO:0009251">
    <property type="term" value="P:glucan catabolic process"/>
    <property type="evidence" value="ECO:0007669"/>
    <property type="project" value="TreeGrafter"/>
</dbReference>
<dbReference type="GO" id="GO:0071555">
    <property type="term" value="P:cell wall organization"/>
    <property type="evidence" value="ECO:0007669"/>
    <property type="project" value="UniProtKB-KW"/>
</dbReference>
<dbReference type="AlphaFoldDB" id="A0A9Q9EE51"/>
<keyword evidence="4" id="KW-0961">Cell wall biogenesis/degradation</keyword>
<dbReference type="Pfam" id="PF00150">
    <property type="entry name" value="Cellulase"/>
    <property type="match status" value="1"/>
</dbReference>
<dbReference type="PANTHER" id="PTHR31297:SF43">
    <property type="entry name" value="GLUCAN 1,3-BETA-GLUCOSIDASE 3"/>
    <property type="match status" value="1"/>
</dbReference>
<dbReference type="GO" id="GO:0005576">
    <property type="term" value="C:extracellular region"/>
    <property type="evidence" value="ECO:0007669"/>
    <property type="project" value="TreeGrafter"/>
</dbReference>
<evidence type="ECO:0000313" key="8">
    <source>
        <dbReference type="Proteomes" id="UP001056384"/>
    </source>
</evidence>
<comment type="similarity">
    <text evidence="1 5">Belongs to the glycosyl hydrolase 5 (cellulase A) family.</text>
</comment>
<feature type="domain" description="Glycoside hydrolase family 5" evidence="6">
    <location>
        <begin position="113"/>
        <end position="361"/>
    </location>
</feature>
<evidence type="ECO:0000256" key="1">
    <source>
        <dbReference type="ARBA" id="ARBA00005641"/>
    </source>
</evidence>
<protein>
    <submittedName>
        <fullName evidence="7">Glycoside hydrolase, family 5, glycoside hydrolase superfamily</fullName>
    </submittedName>
</protein>
<dbReference type="InterPro" id="IPR050386">
    <property type="entry name" value="Glycosyl_hydrolase_5"/>
</dbReference>
<keyword evidence="2 5" id="KW-0378">Hydrolase</keyword>
<evidence type="ECO:0000256" key="2">
    <source>
        <dbReference type="ARBA" id="ARBA00022801"/>
    </source>
</evidence>
<gene>
    <name evidence="7" type="ORF">Slin15195_G017250</name>
</gene>
<reference evidence="7" key="1">
    <citation type="submission" date="2022-06" db="EMBL/GenBank/DDBJ databases">
        <title>Complete genome sequences of two strains of the flax pathogen Septoria linicola.</title>
        <authorList>
            <person name="Lapalu N."/>
            <person name="Simon A."/>
            <person name="Demenou B."/>
            <person name="Paumier D."/>
            <person name="Guillot M.-P."/>
            <person name="Gout L."/>
            <person name="Valade R."/>
        </authorList>
    </citation>
    <scope>NUCLEOTIDE SEQUENCE</scope>
    <source>
        <strain evidence="7">SE15195</strain>
    </source>
</reference>
<dbReference type="Gene3D" id="3.20.20.80">
    <property type="entry name" value="Glycosidases"/>
    <property type="match status" value="1"/>
</dbReference>